<evidence type="ECO:0000313" key="5">
    <source>
        <dbReference type="Proteomes" id="UP000005408"/>
    </source>
</evidence>
<dbReference type="InterPro" id="IPR002048">
    <property type="entry name" value="EF_hand_dom"/>
</dbReference>
<feature type="domain" description="EF-hand" evidence="3">
    <location>
        <begin position="473"/>
        <end position="508"/>
    </location>
</feature>
<evidence type="ECO:0000259" key="3">
    <source>
        <dbReference type="PROSITE" id="PS50222"/>
    </source>
</evidence>
<dbReference type="AlphaFoldDB" id="A0A8W8MU01"/>
<feature type="region of interest" description="Disordered" evidence="2">
    <location>
        <begin position="570"/>
        <end position="605"/>
    </location>
</feature>
<dbReference type="InterPro" id="IPR052394">
    <property type="entry name" value="LRR-containing"/>
</dbReference>
<dbReference type="PROSITE" id="PS50222">
    <property type="entry name" value="EF_HAND_2"/>
    <property type="match status" value="1"/>
</dbReference>
<dbReference type="InterPro" id="IPR011992">
    <property type="entry name" value="EF-hand-dom_pair"/>
</dbReference>
<accession>A0A8W8MU01</accession>
<dbReference type="Gene3D" id="1.10.238.10">
    <property type="entry name" value="EF-hand"/>
    <property type="match status" value="1"/>
</dbReference>
<dbReference type="EnsemblMetazoa" id="G35339.1">
    <property type="protein sequence ID" value="G35339.1:cds"/>
    <property type="gene ID" value="G35339"/>
</dbReference>
<dbReference type="InterPro" id="IPR018247">
    <property type="entry name" value="EF_Hand_1_Ca_BS"/>
</dbReference>
<organism evidence="4 5">
    <name type="scientific">Magallana gigas</name>
    <name type="common">Pacific oyster</name>
    <name type="synonym">Crassostrea gigas</name>
    <dbReference type="NCBI Taxonomy" id="29159"/>
    <lineage>
        <taxon>Eukaryota</taxon>
        <taxon>Metazoa</taxon>
        <taxon>Spiralia</taxon>
        <taxon>Lophotrochozoa</taxon>
        <taxon>Mollusca</taxon>
        <taxon>Bivalvia</taxon>
        <taxon>Autobranchia</taxon>
        <taxon>Pteriomorphia</taxon>
        <taxon>Ostreida</taxon>
        <taxon>Ostreoidea</taxon>
        <taxon>Ostreidae</taxon>
        <taxon>Magallana</taxon>
    </lineage>
</organism>
<dbReference type="InterPro" id="IPR032675">
    <property type="entry name" value="LRR_dom_sf"/>
</dbReference>
<dbReference type="Proteomes" id="UP000005408">
    <property type="component" value="Unassembled WGS sequence"/>
</dbReference>
<evidence type="ECO:0000313" key="4">
    <source>
        <dbReference type="EnsemblMetazoa" id="G35339.1:cds"/>
    </source>
</evidence>
<reference evidence="4" key="1">
    <citation type="submission" date="2022-08" db="UniProtKB">
        <authorList>
            <consortium name="EnsemblMetazoa"/>
        </authorList>
    </citation>
    <scope>IDENTIFICATION</scope>
    <source>
        <strain evidence="4">05x7-T-G4-1.051#20</strain>
    </source>
</reference>
<dbReference type="PANTHER" id="PTHR24114:SF50">
    <property type="entry name" value="RNI-LIKE PROTEIN"/>
    <property type="match status" value="1"/>
</dbReference>
<dbReference type="CDD" id="cd00051">
    <property type="entry name" value="EFh"/>
    <property type="match status" value="1"/>
</dbReference>
<feature type="compositionally biased region" description="Basic and acidic residues" evidence="2">
    <location>
        <begin position="570"/>
        <end position="586"/>
    </location>
</feature>
<proteinExistence type="predicted"/>
<dbReference type="Pfam" id="PF13499">
    <property type="entry name" value="EF-hand_7"/>
    <property type="match status" value="1"/>
</dbReference>
<protein>
    <recommendedName>
        <fullName evidence="3">EF-hand domain-containing protein</fullName>
    </recommendedName>
</protein>
<keyword evidence="5" id="KW-1185">Reference proteome</keyword>
<dbReference type="OrthoDB" id="120976at2759"/>
<keyword evidence="1" id="KW-0106">Calcium</keyword>
<dbReference type="SUPFAM" id="SSF52047">
    <property type="entry name" value="RNI-like"/>
    <property type="match status" value="1"/>
</dbReference>
<evidence type="ECO:0000256" key="1">
    <source>
        <dbReference type="ARBA" id="ARBA00022837"/>
    </source>
</evidence>
<dbReference type="SUPFAM" id="SSF47473">
    <property type="entry name" value="EF-hand"/>
    <property type="match status" value="1"/>
</dbReference>
<sequence length="605" mass="68773">MEIEYTQHSASPVKRVISVIPEVIPEDSEQLPELEFTASRLSRNESRAMMSRALSRNLTRASLKIPSFVGGRSSKTFFVDPPTKPQFDPDDDYDFDFESDEEESSPISYDSVEDVHRRAYKTFCKQLGVMPCSKVLRQFGKTSVNLADLNLSNKELKAALMTFINIFRDDDGDYSDEDSENDGEIYEINLSGNKLTTKEMEYVIDLLTVNKRVSNLVLSGCHLAGESLDKLADFLRKSNTIQKLDLSNNDLTDKDAEALCKIIQDNESIFELILAHNNLGEGGVAIGNALEKNDTLRSLDLSWNHIRVIGAVGLAKGVQKNCHLEKLILAWNGFGFEGSVALKRLLENNTSLLHLDLSCNRIHPPALFEIIKGLEKNKTLSLLNLSQNPITAPMTSIFLSRLLRAKHSGLQELDLAGIVVDKEFESVLEKIREKRFFTVRYDTSLPVNKGAAVKVDPKNVFNIDPIRILYFMKEHLRTIDLFLKFDKDSNNCLTRDEMQLAFEMEGYPISQEAMDSVMSYLDTNKDGSVDLLIPLLQEEIERLHTKFPGTYREFIDGERKLKRKLIQEREEQKLRQSAEEELRGGHEYSQAYRRPANPKLPPIRK</sequence>
<dbReference type="InterPro" id="IPR001611">
    <property type="entry name" value="Leu-rich_rpt"/>
</dbReference>
<name>A0A8W8MU01_MAGGI</name>
<dbReference type="PROSITE" id="PS00018">
    <property type="entry name" value="EF_HAND_1"/>
    <property type="match status" value="1"/>
</dbReference>
<dbReference type="GO" id="GO:0005509">
    <property type="term" value="F:calcium ion binding"/>
    <property type="evidence" value="ECO:0007669"/>
    <property type="project" value="InterPro"/>
</dbReference>
<dbReference type="OMA" id="RNDEHRE"/>
<evidence type="ECO:0000256" key="2">
    <source>
        <dbReference type="SAM" id="MobiDB-lite"/>
    </source>
</evidence>
<dbReference type="PANTHER" id="PTHR24114">
    <property type="entry name" value="LEUCINE RICH REPEAT FAMILY PROTEIN"/>
    <property type="match status" value="1"/>
</dbReference>
<dbReference type="Pfam" id="PF13516">
    <property type="entry name" value="LRR_6"/>
    <property type="match status" value="4"/>
</dbReference>
<dbReference type="SMART" id="SM00368">
    <property type="entry name" value="LRR_RI"/>
    <property type="match status" value="7"/>
</dbReference>
<dbReference type="Gene3D" id="3.80.10.10">
    <property type="entry name" value="Ribonuclease Inhibitor"/>
    <property type="match status" value="1"/>
</dbReference>